<protein>
    <recommendedName>
        <fullName evidence="2">DNA alkylation repair enzyme</fullName>
    </recommendedName>
</protein>
<dbReference type="PANTHER" id="PTHR34070">
    <property type="entry name" value="ARMADILLO-TYPE FOLD"/>
    <property type="match status" value="1"/>
</dbReference>
<dbReference type="SUPFAM" id="SSF48371">
    <property type="entry name" value="ARM repeat"/>
    <property type="match status" value="1"/>
</dbReference>
<evidence type="ECO:0000313" key="1">
    <source>
        <dbReference type="EMBL" id="SBV96496.1"/>
    </source>
</evidence>
<sequence>MSPFIENIMIAKQIQEELNAYSTPEKREFLPYFFKTGKGQYGEGDKFLGVVVPDTRKVAKKYKDIPFTEVAKLLNNEYHECRLCALLILVELFKKTKDETRKQEIVDFYLAHTHRINNWDLVDLSAKDIVGEYLVDKDRSVLYQLADSSLLWDQRIAIITTFAFIRRNDYQDILDLSRRLLYHKHDLMHKAIGWMLREMGKRDKMQLTDFLDRYSKEMPRTMLRYSIEKLSPEERAFYMKK</sequence>
<proteinExistence type="predicted"/>
<dbReference type="AlphaFoldDB" id="A0A212JAN7"/>
<dbReference type="Pfam" id="PF08713">
    <property type="entry name" value="DNA_alkylation"/>
    <property type="match status" value="1"/>
</dbReference>
<evidence type="ECO:0008006" key="2">
    <source>
        <dbReference type="Google" id="ProtNLM"/>
    </source>
</evidence>
<reference evidence="1" key="1">
    <citation type="submission" date="2016-04" db="EMBL/GenBank/DDBJ databases">
        <authorList>
            <person name="Evans L.H."/>
            <person name="Alamgir A."/>
            <person name="Owens N."/>
            <person name="Weber N.D."/>
            <person name="Virtaneva K."/>
            <person name="Barbian K."/>
            <person name="Babar A."/>
            <person name="Rosenke K."/>
        </authorList>
    </citation>
    <scope>NUCLEOTIDE SEQUENCE</scope>
    <source>
        <strain evidence="1">86-2</strain>
    </source>
</reference>
<dbReference type="PANTHER" id="PTHR34070:SF1">
    <property type="entry name" value="DNA ALKYLATION REPAIR PROTEIN"/>
    <property type="match status" value="1"/>
</dbReference>
<dbReference type="InterPro" id="IPR014825">
    <property type="entry name" value="DNA_alkylation"/>
</dbReference>
<gene>
    <name evidence="1" type="ORF">KL86DYS2_11104</name>
</gene>
<dbReference type="InterPro" id="IPR016024">
    <property type="entry name" value="ARM-type_fold"/>
</dbReference>
<dbReference type="EMBL" id="FLUL01000001">
    <property type="protein sequence ID" value="SBV96496.1"/>
    <property type="molecule type" value="Genomic_DNA"/>
</dbReference>
<dbReference type="CDD" id="cd06561">
    <property type="entry name" value="AlkD_like"/>
    <property type="match status" value="1"/>
</dbReference>
<accession>A0A212JAN7</accession>
<organism evidence="1">
    <name type="scientific">uncultured Dysgonomonas sp</name>
    <dbReference type="NCBI Taxonomy" id="206096"/>
    <lineage>
        <taxon>Bacteria</taxon>
        <taxon>Pseudomonadati</taxon>
        <taxon>Bacteroidota</taxon>
        <taxon>Bacteroidia</taxon>
        <taxon>Bacteroidales</taxon>
        <taxon>Dysgonomonadaceae</taxon>
        <taxon>Dysgonomonas</taxon>
        <taxon>environmental samples</taxon>
    </lineage>
</organism>
<dbReference type="Gene3D" id="1.25.10.90">
    <property type="match status" value="1"/>
</dbReference>
<name>A0A212JAN7_9BACT</name>